<evidence type="ECO:0000256" key="11">
    <source>
        <dbReference type="SAM" id="Phobius"/>
    </source>
</evidence>
<evidence type="ECO:0000256" key="1">
    <source>
        <dbReference type="ARBA" id="ARBA00004651"/>
    </source>
</evidence>
<dbReference type="InterPro" id="IPR004878">
    <property type="entry name" value="Otopetrin"/>
</dbReference>
<feature type="transmembrane region" description="Helical" evidence="11">
    <location>
        <begin position="173"/>
        <end position="193"/>
    </location>
</feature>
<proteinExistence type="inferred from homology"/>
<dbReference type="GO" id="GO:0005886">
    <property type="term" value="C:plasma membrane"/>
    <property type="evidence" value="ECO:0007669"/>
    <property type="project" value="UniProtKB-SubCell"/>
</dbReference>
<dbReference type="Proteomes" id="UP000663855">
    <property type="component" value="Unassembled WGS sequence"/>
</dbReference>
<keyword evidence="8" id="KW-0406">Ion transport</keyword>
<dbReference type="PANTHER" id="PTHR21522">
    <property type="entry name" value="PROTON CHANNEL OTOP"/>
    <property type="match status" value="1"/>
</dbReference>
<feature type="transmembrane region" description="Helical" evidence="11">
    <location>
        <begin position="104"/>
        <end position="123"/>
    </location>
</feature>
<evidence type="ECO:0000313" key="14">
    <source>
        <dbReference type="EMBL" id="CAF5033452.1"/>
    </source>
</evidence>
<dbReference type="PANTHER" id="PTHR21522:SF32">
    <property type="entry name" value="OTOPETRIN-2"/>
    <property type="match status" value="1"/>
</dbReference>
<dbReference type="AlphaFoldDB" id="A0A815ZSV7"/>
<dbReference type="EMBL" id="CAJNOV010016209">
    <property type="protein sequence ID" value="CAF1586733.1"/>
    <property type="molecule type" value="Genomic_DNA"/>
</dbReference>
<evidence type="ECO:0000256" key="9">
    <source>
        <dbReference type="ARBA" id="ARBA00023136"/>
    </source>
</evidence>
<dbReference type="Pfam" id="PF03189">
    <property type="entry name" value="Otopetrin"/>
    <property type="match status" value="1"/>
</dbReference>
<keyword evidence="4" id="KW-1003">Cell membrane</keyword>
<feature type="transmembrane region" description="Helical" evidence="11">
    <location>
        <begin position="143"/>
        <end position="161"/>
    </location>
</feature>
<keyword evidence="9 11" id="KW-0472">Membrane</keyword>
<evidence type="ECO:0000313" key="13">
    <source>
        <dbReference type="EMBL" id="CAF2151511.1"/>
    </source>
</evidence>
<keyword evidence="7 11" id="KW-1133">Transmembrane helix</keyword>
<accession>A0A815ZSV7</accession>
<organism evidence="12 15">
    <name type="scientific">Rotaria magnacalcarata</name>
    <dbReference type="NCBI Taxonomy" id="392030"/>
    <lineage>
        <taxon>Eukaryota</taxon>
        <taxon>Metazoa</taxon>
        <taxon>Spiralia</taxon>
        <taxon>Gnathifera</taxon>
        <taxon>Rotifera</taxon>
        <taxon>Eurotatoria</taxon>
        <taxon>Bdelloidea</taxon>
        <taxon>Philodinida</taxon>
        <taxon>Philodinidae</taxon>
        <taxon>Rotaria</taxon>
    </lineage>
</organism>
<name>A0A815ZSV7_9BILA</name>
<evidence type="ECO:0000256" key="2">
    <source>
        <dbReference type="ARBA" id="ARBA00006513"/>
    </source>
</evidence>
<keyword evidence="3" id="KW-0813">Transport</keyword>
<dbReference type="EMBL" id="CAJNRE010017154">
    <property type="protein sequence ID" value="CAF2151511.1"/>
    <property type="molecule type" value="Genomic_DNA"/>
</dbReference>
<reference evidence="12" key="1">
    <citation type="submission" date="2021-02" db="EMBL/GenBank/DDBJ databases">
        <authorList>
            <person name="Nowell W R."/>
        </authorList>
    </citation>
    <scope>NUCLEOTIDE SEQUENCE</scope>
</reference>
<gene>
    <name evidence="12" type="ORF">CJN711_LOCUS33577</name>
    <name evidence="13" type="ORF">MBJ925_LOCUS31299</name>
    <name evidence="14" type="ORF">SMN809_LOCUS58249</name>
</gene>
<keyword evidence="6" id="KW-0375">Hydrogen ion transport</keyword>
<evidence type="ECO:0000256" key="5">
    <source>
        <dbReference type="ARBA" id="ARBA00022692"/>
    </source>
</evidence>
<dbReference type="Proteomes" id="UP000663824">
    <property type="component" value="Unassembled WGS sequence"/>
</dbReference>
<evidence type="ECO:0000313" key="15">
    <source>
        <dbReference type="Proteomes" id="UP000663855"/>
    </source>
</evidence>
<comment type="subcellular location">
    <subcellularLocation>
        <location evidence="1">Cell membrane</location>
        <topology evidence="1">Multi-pass membrane protein</topology>
    </subcellularLocation>
</comment>
<keyword evidence="5 11" id="KW-0812">Transmembrane</keyword>
<evidence type="ECO:0000256" key="4">
    <source>
        <dbReference type="ARBA" id="ARBA00022475"/>
    </source>
</evidence>
<evidence type="ECO:0000256" key="10">
    <source>
        <dbReference type="ARBA" id="ARBA00023303"/>
    </source>
</evidence>
<keyword evidence="10" id="KW-0407">Ion channel</keyword>
<evidence type="ECO:0000313" key="12">
    <source>
        <dbReference type="EMBL" id="CAF1586733.1"/>
    </source>
</evidence>
<evidence type="ECO:0000256" key="6">
    <source>
        <dbReference type="ARBA" id="ARBA00022781"/>
    </source>
</evidence>
<evidence type="ECO:0000256" key="8">
    <source>
        <dbReference type="ARBA" id="ARBA00023065"/>
    </source>
</evidence>
<dbReference type="GO" id="GO:0015252">
    <property type="term" value="F:proton channel activity"/>
    <property type="evidence" value="ECO:0007669"/>
    <property type="project" value="InterPro"/>
</dbReference>
<evidence type="ECO:0000256" key="7">
    <source>
        <dbReference type="ARBA" id="ARBA00022989"/>
    </source>
</evidence>
<feature type="transmembrane region" description="Helical" evidence="11">
    <location>
        <begin position="9"/>
        <end position="29"/>
    </location>
</feature>
<dbReference type="Proteomes" id="UP000676336">
    <property type="component" value="Unassembled WGS sequence"/>
</dbReference>
<sequence>MILLAVTKIFLPALGILLISLSIVIVLFQEFNIDDSGHRVTTISNNNSNLITLISEICEVILALIISVHSIFSLQNLCKKENNLEQNQTVEAVETVNIKFKIDFLFLLIAYILLDIYCGLTFVGSVLSEPKDKLTQYIRRLTLTASVIPTIQTTLQLVVIWKARQYKGKLTGGINDMWIILSFAIWLFDTFSAKGYKTNEIQKCVYYGAWDYLAPLFIPMAIFFRFHSCIMFANIKAEAYWVNNDHHST</sequence>
<protein>
    <submittedName>
        <fullName evidence="12">Uncharacterized protein</fullName>
    </submittedName>
</protein>
<comment type="caution">
    <text evidence="12">The sequence shown here is derived from an EMBL/GenBank/DDBJ whole genome shotgun (WGS) entry which is preliminary data.</text>
</comment>
<dbReference type="EMBL" id="CAJOBI010217625">
    <property type="protein sequence ID" value="CAF5033452.1"/>
    <property type="molecule type" value="Genomic_DNA"/>
</dbReference>
<feature type="transmembrane region" description="Helical" evidence="11">
    <location>
        <begin position="205"/>
        <end position="226"/>
    </location>
</feature>
<evidence type="ECO:0000256" key="3">
    <source>
        <dbReference type="ARBA" id="ARBA00022448"/>
    </source>
</evidence>
<comment type="similarity">
    <text evidence="2">Belongs to the otopetrin family.</text>
</comment>
<feature type="transmembrane region" description="Helical" evidence="11">
    <location>
        <begin position="49"/>
        <end position="72"/>
    </location>
</feature>